<evidence type="ECO:0000256" key="1">
    <source>
        <dbReference type="SAM" id="Phobius"/>
    </source>
</evidence>
<evidence type="ECO:0000313" key="2">
    <source>
        <dbReference type="EMBL" id="MFK2917747.1"/>
    </source>
</evidence>
<dbReference type="RefSeq" id="WP_379986686.1">
    <property type="nucleotide sequence ID" value="NZ_JADIKD010000010.1"/>
</dbReference>
<organism evidence="2 3">
    <name type="scientific">Dyella koreensis</name>
    <dbReference type="NCBI Taxonomy" id="311235"/>
    <lineage>
        <taxon>Bacteria</taxon>
        <taxon>Pseudomonadati</taxon>
        <taxon>Pseudomonadota</taxon>
        <taxon>Gammaproteobacteria</taxon>
        <taxon>Lysobacterales</taxon>
        <taxon>Rhodanobacteraceae</taxon>
        <taxon>Dyella</taxon>
    </lineage>
</organism>
<feature type="transmembrane region" description="Helical" evidence="1">
    <location>
        <begin position="77"/>
        <end position="97"/>
    </location>
</feature>
<reference evidence="2 3" key="1">
    <citation type="submission" date="2020-10" db="EMBL/GenBank/DDBJ databases">
        <title>Phylogeny of dyella-like bacteria.</title>
        <authorList>
            <person name="Fu J."/>
        </authorList>
    </citation>
    <scope>NUCLEOTIDE SEQUENCE [LARGE SCALE GENOMIC DNA]</scope>
    <source>
        <strain evidence="2 3">BB4</strain>
    </source>
</reference>
<keyword evidence="1" id="KW-1133">Transmembrane helix</keyword>
<comment type="caution">
    <text evidence="2">The sequence shown here is derived from an EMBL/GenBank/DDBJ whole genome shotgun (WGS) entry which is preliminary data.</text>
</comment>
<keyword evidence="1" id="KW-0472">Membrane</keyword>
<proteinExistence type="predicted"/>
<feature type="transmembrane region" description="Helical" evidence="1">
    <location>
        <begin position="46"/>
        <end position="65"/>
    </location>
</feature>
<evidence type="ECO:0000313" key="3">
    <source>
        <dbReference type="Proteomes" id="UP001620408"/>
    </source>
</evidence>
<name>A0ABW8K7P7_9GAMM</name>
<dbReference type="EMBL" id="JADIKD010000010">
    <property type="protein sequence ID" value="MFK2917747.1"/>
    <property type="molecule type" value="Genomic_DNA"/>
</dbReference>
<gene>
    <name evidence="2" type="ORF">ISS97_10790</name>
</gene>
<dbReference type="Proteomes" id="UP001620408">
    <property type="component" value="Unassembled WGS sequence"/>
</dbReference>
<protein>
    <submittedName>
        <fullName evidence="2">Uncharacterized protein</fullName>
    </submittedName>
</protein>
<keyword evidence="1" id="KW-0812">Transmembrane</keyword>
<sequence>MKQSTASNLALLLAPLGWGFAFIGVTAQLGDPDPDIPAAVLEAERLKYMVVFYLGVFLIAGALWASGYSFSEAKRRAVVAAFIGVAPLIALVVGSLIF</sequence>
<accession>A0ABW8K7P7</accession>
<keyword evidence="3" id="KW-1185">Reference proteome</keyword>